<dbReference type="RefSeq" id="WP_011495707.1">
    <property type="nucleotide sequence ID" value="NC_007954.1"/>
</dbReference>
<feature type="compositionally biased region" description="Polar residues" evidence="1">
    <location>
        <begin position="320"/>
        <end position="334"/>
    </location>
</feature>
<sequence length="486" mass="55588">MNLLNRNALLLVGLCCTAFSNLSAAASPSLALAATGLNQASPMLSSSSASLSQGQLAQLLAPIALYPDTVLTHVLISATYPLDVVQAERWHSQRQGMDQNALMSSAEAEPWDPSIKALLAFPSLLQKMSQDLAWTQALGDAFIQDEARVLDAIQVLRQQAYDADNLNELQNMRVRRVEKHIIIEPVQTQVIYLPYYDSRYIYGNWHWQQHPPHYWHRPAYISSSRYIAGPSHRAHIYWDTGVHIGVNFFFSAFHWHKRHVVVTSHHNSHYYQRPQQIFISQGAKHWHHNSNHRANHRSSVSHGDGGLSRRHSTSVGAHGSQYQNSNSQGRQNHTMAAPRSVSKERFERTHSDLQQNHHQKAPSRQQITHDKSSFKQPASSKHESRSQASQYDKGSPYEKRTQHALRQADRSQQSHSNDKLGRDNRAQVTHKPVQAIKTRDHAEPVRKQQDRGSNQMQRSNREHTSNERRSDREHSGNERRSDRERR</sequence>
<feature type="chain" id="PRO_5004181750" description="DUF3300 domain-containing protein" evidence="2">
    <location>
        <begin position="26"/>
        <end position="486"/>
    </location>
</feature>
<dbReference type="STRING" id="318161.Sden_1262"/>
<protein>
    <recommendedName>
        <fullName evidence="5">DUF3300 domain-containing protein</fullName>
    </recommendedName>
</protein>
<feature type="compositionally biased region" description="Basic and acidic residues" evidence="1">
    <location>
        <begin position="395"/>
        <end position="409"/>
    </location>
</feature>
<dbReference type="KEGG" id="sdn:Sden_1262"/>
<dbReference type="Pfam" id="PF11737">
    <property type="entry name" value="DUF3300"/>
    <property type="match status" value="1"/>
</dbReference>
<feature type="region of interest" description="Disordered" evidence="1">
    <location>
        <begin position="284"/>
        <end position="486"/>
    </location>
</feature>
<evidence type="ECO:0008006" key="5">
    <source>
        <dbReference type="Google" id="ProtNLM"/>
    </source>
</evidence>
<feature type="compositionally biased region" description="Basic residues" evidence="1">
    <location>
        <begin position="284"/>
        <end position="296"/>
    </location>
</feature>
<evidence type="ECO:0000256" key="2">
    <source>
        <dbReference type="SAM" id="SignalP"/>
    </source>
</evidence>
<dbReference type="AlphaFoldDB" id="Q12PS8"/>
<reference evidence="3 4" key="1">
    <citation type="submission" date="2006-03" db="EMBL/GenBank/DDBJ databases">
        <title>Complete sequence of Shewanella denitrificans OS217.</title>
        <authorList>
            <consortium name="US DOE Joint Genome Institute"/>
            <person name="Copeland A."/>
            <person name="Lucas S."/>
            <person name="Lapidus A."/>
            <person name="Barry K."/>
            <person name="Detter J.C."/>
            <person name="Glavina del Rio T."/>
            <person name="Hammon N."/>
            <person name="Israni S."/>
            <person name="Dalin E."/>
            <person name="Tice H."/>
            <person name="Pitluck S."/>
            <person name="Brettin T."/>
            <person name="Bruce D."/>
            <person name="Han C."/>
            <person name="Tapia R."/>
            <person name="Gilna P."/>
            <person name="Kiss H."/>
            <person name="Schmutz J."/>
            <person name="Larimer F."/>
            <person name="Land M."/>
            <person name="Hauser L."/>
            <person name="Kyrpides N."/>
            <person name="Lykidis A."/>
            <person name="Richardson P."/>
        </authorList>
    </citation>
    <scope>NUCLEOTIDE SEQUENCE [LARGE SCALE GENOMIC DNA]</scope>
    <source>
        <strain evidence="4">OS217 / ATCC BAA-1090 / DSM 15013</strain>
    </source>
</reference>
<feature type="signal peptide" evidence="2">
    <location>
        <begin position="1"/>
        <end position="25"/>
    </location>
</feature>
<dbReference type="OrthoDB" id="197257at2"/>
<proteinExistence type="predicted"/>
<feature type="compositionally biased region" description="Basic and acidic residues" evidence="1">
    <location>
        <begin position="341"/>
        <end position="351"/>
    </location>
</feature>
<name>Q12PS8_SHEDO</name>
<dbReference type="PANTHER" id="PTHR40269:SF1">
    <property type="entry name" value="OUTER MEMBRANE PROTEIN"/>
    <property type="match status" value="1"/>
</dbReference>
<feature type="compositionally biased region" description="Polar residues" evidence="1">
    <location>
        <begin position="352"/>
        <end position="366"/>
    </location>
</feature>
<dbReference type="eggNOG" id="COG3064">
    <property type="taxonomic scope" value="Bacteria"/>
</dbReference>
<dbReference type="InterPro" id="IPR021728">
    <property type="entry name" value="DUF3300"/>
</dbReference>
<evidence type="ECO:0000256" key="1">
    <source>
        <dbReference type="SAM" id="MobiDB-lite"/>
    </source>
</evidence>
<dbReference type="HOGENOM" id="CLU_024625_5_0_6"/>
<dbReference type="EMBL" id="CP000302">
    <property type="protein sequence ID" value="ABE54548.1"/>
    <property type="molecule type" value="Genomic_DNA"/>
</dbReference>
<dbReference type="Proteomes" id="UP000001982">
    <property type="component" value="Chromosome"/>
</dbReference>
<feature type="compositionally biased region" description="Basic and acidic residues" evidence="1">
    <location>
        <begin position="459"/>
        <end position="486"/>
    </location>
</feature>
<gene>
    <name evidence="3" type="ordered locus">Sden_1262</name>
</gene>
<organism evidence="3 4">
    <name type="scientific">Shewanella denitrificans (strain OS217 / ATCC BAA-1090 / DSM 15013)</name>
    <dbReference type="NCBI Taxonomy" id="318161"/>
    <lineage>
        <taxon>Bacteria</taxon>
        <taxon>Pseudomonadati</taxon>
        <taxon>Pseudomonadota</taxon>
        <taxon>Gammaproteobacteria</taxon>
        <taxon>Alteromonadales</taxon>
        <taxon>Shewanellaceae</taxon>
        <taxon>Shewanella</taxon>
    </lineage>
</organism>
<accession>Q12PS8</accession>
<evidence type="ECO:0000313" key="4">
    <source>
        <dbReference type="Proteomes" id="UP000001982"/>
    </source>
</evidence>
<keyword evidence="2" id="KW-0732">Signal</keyword>
<keyword evidence="4" id="KW-1185">Reference proteome</keyword>
<feature type="compositionally biased region" description="Basic and acidic residues" evidence="1">
    <location>
        <begin position="437"/>
        <end position="450"/>
    </location>
</feature>
<feature type="compositionally biased region" description="Basic and acidic residues" evidence="1">
    <location>
        <begin position="416"/>
        <end position="425"/>
    </location>
</feature>
<dbReference type="PANTHER" id="PTHR40269">
    <property type="entry name" value="OUTER MEMBRANE PROTEIN-RELATED"/>
    <property type="match status" value="1"/>
</dbReference>
<evidence type="ECO:0000313" key="3">
    <source>
        <dbReference type="EMBL" id="ABE54548.1"/>
    </source>
</evidence>